<dbReference type="Gene3D" id="3.90.1150.10">
    <property type="entry name" value="Aspartate Aminotransferase, domain 1"/>
    <property type="match status" value="1"/>
</dbReference>
<dbReference type="SUPFAM" id="SSF53383">
    <property type="entry name" value="PLP-dependent transferases"/>
    <property type="match status" value="1"/>
</dbReference>
<dbReference type="GO" id="GO:0008483">
    <property type="term" value="F:transaminase activity"/>
    <property type="evidence" value="ECO:0007669"/>
    <property type="project" value="UniProtKB-KW"/>
</dbReference>
<dbReference type="Pfam" id="PF00155">
    <property type="entry name" value="Aminotran_1_2"/>
    <property type="match status" value="1"/>
</dbReference>
<accession>A0ABR9ZPQ4</accession>
<sequence>MKIKDFKVERWMDAYETKCEINVAESCVDSLRLDELLEICGRKEAFTKQIMEMKLTYGAIEGSDYLKRGIASLYKNVSASQITVTHGTIGANYLVLMSLIEPEDEVITILPTYQQHYSVPESIGAKVHKLYLDPQNGFLPDLKALRRLVNDKTKLISFSNPNNPTGASLDESMLKEIVEIASSVDAYVLSDEAYRGMNYEGERFTASIVDLYEKGISTSSMSKTFALAGLRIGWVCSNQEVIKGVNKVRDYNHISCSMIDDYIAAMALENKDKIIDRSVGIIKKNLEIVEAWLKENTGFSFVKPKAGPVIVLKYDLEMDSNTFCKRLLDEAHVLVVPGETLDIEGHFRVGIGNNSENLKEALNRIGRFYRNLSS</sequence>
<dbReference type="InterPro" id="IPR004838">
    <property type="entry name" value="NHTrfase_class1_PyrdxlP-BS"/>
</dbReference>
<dbReference type="InterPro" id="IPR015424">
    <property type="entry name" value="PyrdxlP-dep_Trfase"/>
</dbReference>
<dbReference type="EC" id="2.6.1.-" evidence="1"/>
<evidence type="ECO:0000256" key="1">
    <source>
        <dbReference type="RuleBase" id="RU000481"/>
    </source>
</evidence>
<feature type="domain" description="Aminotransferase class I/classII large" evidence="2">
    <location>
        <begin position="49"/>
        <end position="365"/>
    </location>
</feature>
<evidence type="ECO:0000313" key="4">
    <source>
        <dbReference type="Proteomes" id="UP000614200"/>
    </source>
</evidence>
<dbReference type="Gene3D" id="3.40.640.10">
    <property type="entry name" value="Type I PLP-dependent aspartate aminotransferase-like (Major domain)"/>
    <property type="match status" value="1"/>
</dbReference>
<comment type="caution">
    <text evidence="3">The sequence shown here is derived from an EMBL/GenBank/DDBJ whole genome shotgun (WGS) entry which is preliminary data.</text>
</comment>
<dbReference type="RefSeq" id="WP_194700682.1">
    <property type="nucleotide sequence ID" value="NZ_JADKNH010000002.1"/>
</dbReference>
<dbReference type="Proteomes" id="UP000614200">
    <property type="component" value="Unassembled WGS sequence"/>
</dbReference>
<dbReference type="InterPro" id="IPR015422">
    <property type="entry name" value="PyrdxlP-dep_Trfase_small"/>
</dbReference>
<keyword evidence="4" id="KW-1185">Reference proteome</keyword>
<dbReference type="PANTHER" id="PTHR43510:SF1">
    <property type="entry name" value="AMINOTRANSFERASE FUNCTION, HYPOTHETICAL (EUROFUNG)"/>
    <property type="match status" value="1"/>
</dbReference>
<proteinExistence type="inferred from homology"/>
<dbReference type="CDD" id="cd00609">
    <property type="entry name" value="AAT_like"/>
    <property type="match status" value="1"/>
</dbReference>
<name>A0ABR9ZPQ4_9FIRM</name>
<comment type="cofactor">
    <cofactor evidence="1">
        <name>pyridoxal 5'-phosphate</name>
        <dbReference type="ChEBI" id="CHEBI:597326"/>
    </cofactor>
</comment>
<protein>
    <recommendedName>
        <fullName evidence="1">Aminotransferase</fullName>
        <ecNumber evidence="1">2.6.1.-</ecNumber>
    </recommendedName>
</protein>
<dbReference type="NCBIfam" id="NF005593">
    <property type="entry name" value="PRK07324.1"/>
    <property type="match status" value="1"/>
</dbReference>
<comment type="similarity">
    <text evidence="1">Belongs to the class-I pyridoxal-phosphate-dependent aminotransferase family.</text>
</comment>
<evidence type="ECO:0000259" key="2">
    <source>
        <dbReference type="Pfam" id="PF00155"/>
    </source>
</evidence>
<evidence type="ECO:0000313" key="3">
    <source>
        <dbReference type="EMBL" id="MBF4692452.1"/>
    </source>
</evidence>
<dbReference type="InterPro" id="IPR015421">
    <property type="entry name" value="PyrdxlP-dep_Trfase_major"/>
</dbReference>
<dbReference type="InterPro" id="IPR004839">
    <property type="entry name" value="Aminotransferase_I/II_large"/>
</dbReference>
<dbReference type="PANTHER" id="PTHR43510">
    <property type="entry name" value="AMINOTRANSFERASE FUNCTION, HYPOTHETICAL (EUROFUNG)"/>
    <property type="match status" value="1"/>
</dbReference>
<gene>
    <name evidence="3" type="ORF">ISU02_04955</name>
</gene>
<dbReference type="EMBL" id="JADKNH010000002">
    <property type="protein sequence ID" value="MBF4692452.1"/>
    <property type="molecule type" value="Genomic_DNA"/>
</dbReference>
<organism evidence="3 4">
    <name type="scientific">Fusibacter ferrireducens</name>
    <dbReference type="NCBI Taxonomy" id="2785058"/>
    <lineage>
        <taxon>Bacteria</taxon>
        <taxon>Bacillati</taxon>
        <taxon>Bacillota</taxon>
        <taxon>Clostridia</taxon>
        <taxon>Eubacteriales</taxon>
        <taxon>Eubacteriales Family XII. Incertae Sedis</taxon>
        <taxon>Fusibacter</taxon>
    </lineage>
</organism>
<reference evidence="3 4" key="1">
    <citation type="submission" date="2020-11" db="EMBL/GenBank/DDBJ databases">
        <title>Fusibacter basophilias sp. nov.</title>
        <authorList>
            <person name="Qiu D."/>
        </authorList>
    </citation>
    <scope>NUCLEOTIDE SEQUENCE [LARGE SCALE GENOMIC DNA]</scope>
    <source>
        <strain evidence="3 4">Q10-2</strain>
    </source>
</reference>
<keyword evidence="1 3" id="KW-0032">Aminotransferase</keyword>
<dbReference type="PROSITE" id="PS00105">
    <property type="entry name" value="AA_TRANSFER_CLASS_1"/>
    <property type="match status" value="1"/>
</dbReference>
<keyword evidence="1" id="KW-0808">Transferase</keyword>